<feature type="domain" description="TTF-type" evidence="2">
    <location>
        <begin position="109"/>
        <end position="195"/>
    </location>
</feature>
<dbReference type="InterPro" id="IPR008906">
    <property type="entry name" value="HATC_C_dom"/>
</dbReference>
<sequence length="796" mass="90694">MSKITTFFSKTVSTTATVSSCTPGSSETVESDDSVNLKRLHNAEDDVQHLNKKLNTEIINVDNLITMPNDIYLFVNRSLSDEEKILVLKNVWIPAKNFDFPVQNKCMKKKLKFQYSGLEKYSWLVYSKKDEGAYCRHCVVFSKHGGVGNQLLGHLVLTPFCNYKNALKAFQDHAKTSYHASSVLKSQNFLNIIDHTQPSIIERIDTNRLAQVQQNRKRLVPIIECVLLCGKEEIPLRGHRDFGKIVIDDMNSREGKFRAILKYRAKGDEYLRNMLEDGGKRNKYTSPIVQNQIIEACNKIILKKIVDRVNSSKCFSILADETTDVATNEQLSLSARYVDDNDILHEDFLQFFEINSLTGSNLASSILNGLNSCGIECDYLYGQGYDGASNMAGKFNGVQAVIRATHPKALYVHCAAHSFNLAVCTSSNIQSVRNCLGIVERLYVFFNTPKRKNALINEIEKSDSIPNSNARTLKRQCATRWVQKYESLNDFVELLPFVVKTLETIYSTWGVPSSIDANVLLKSVLDSEFLVSLYVTKIFFAFGLPLCKQLQKGRIDLKTTLSTIELLVNTLKEMRQDAEKEFHILYEKLKNLANVIGTEITKKRTANKQTNRANPQVSSVEDYYRVTVFMPFIDNFINQLTTRFLNHKSVFEGFECLFSLTFTDAEKISFENLVEFYLPPVEHDNAYVEIKMWKLKITSQDVNMKSGLVALLSCPKIDFPNIHFLIKLFCTLPVSTATPERSFSTLKRLKTYLRSTMNETRLNGLAMMSIHRDIHLDVDEIINEMSLSPRKLDFVI</sequence>
<dbReference type="Pfam" id="PF05699">
    <property type="entry name" value="Dimer_Tnp_hAT"/>
    <property type="match status" value="1"/>
</dbReference>
<dbReference type="SMART" id="SM00597">
    <property type="entry name" value="ZnF_TTF"/>
    <property type="match status" value="1"/>
</dbReference>
<keyword evidence="1" id="KW-0175">Coiled coil</keyword>
<dbReference type="Pfam" id="PF14291">
    <property type="entry name" value="DUF4371"/>
    <property type="match status" value="1"/>
</dbReference>
<name>A0AAV0WC39_9HEMI</name>
<dbReference type="Proteomes" id="UP001160148">
    <property type="component" value="Unassembled WGS sequence"/>
</dbReference>
<dbReference type="InterPro" id="IPR012337">
    <property type="entry name" value="RNaseH-like_sf"/>
</dbReference>
<evidence type="ECO:0000256" key="1">
    <source>
        <dbReference type="SAM" id="Coils"/>
    </source>
</evidence>
<dbReference type="PANTHER" id="PTHR46289">
    <property type="entry name" value="52 KDA REPRESSOR OF THE INHIBITOR OF THE PROTEIN KINASE-LIKE PROTEIN-RELATED"/>
    <property type="match status" value="1"/>
</dbReference>
<reference evidence="3 4" key="1">
    <citation type="submission" date="2023-01" db="EMBL/GenBank/DDBJ databases">
        <authorList>
            <person name="Whitehead M."/>
        </authorList>
    </citation>
    <scope>NUCLEOTIDE SEQUENCE [LARGE SCALE GENOMIC DNA]</scope>
</reference>
<dbReference type="InterPro" id="IPR025398">
    <property type="entry name" value="DUF4371"/>
</dbReference>
<feature type="coiled-coil region" evidence="1">
    <location>
        <begin position="561"/>
        <end position="595"/>
    </location>
</feature>
<dbReference type="SUPFAM" id="SSF53098">
    <property type="entry name" value="Ribonuclease H-like"/>
    <property type="match status" value="1"/>
</dbReference>
<keyword evidence="4" id="KW-1185">Reference proteome</keyword>
<accession>A0AAV0WC39</accession>
<organism evidence="3 4">
    <name type="scientific">Macrosiphum euphorbiae</name>
    <name type="common">potato aphid</name>
    <dbReference type="NCBI Taxonomy" id="13131"/>
    <lineage>
        <taxon>Eukaryota</taxon>
        <taxon>Metazoa</taxon>
        <taxon>Ecdysozoa</taxon>
        <taxon>Arthropoda</taxon>
        <taxon>Hexapoda</taxon>
        <taxon>Insecta</taxon>
        <taxon>Pterygota</taxon>
        <taxon>Neoptera</taxon>
        <taxon>Paraneoptera</taxon>
        <taxon>Hemiptera</taxon>
        <taxon>Sternorrhyncha</taxon>
        <taxon>Aphidomorpha</taxon>
        <taxon>Aphidoidea</taxon>
        <taxon>Aphididae</taxon>
        <taxon>Macrosiphini</taxon>
        <taxon>Macrosiphum</taxon>
    </lineage>
</organism>
<evidence type="ECO:0000313" key="3">
    <source>
        <dbReference type="EMBL" id="CAI6353474.1"/>
    </source>
</evidence>
<dbReference type="EMBL" id="CARXXK010000002">
    <property type="protein sequence ID" value="CAI6353474.1"/>
    <property type="molecule type" value="Genomic_DNA"/>
</dbReference>
<dbReference type="PANTHER" id="PTHR46289:SF17">
    <property type="entry name" value="HAT C-TERMINAL DIMERISATION DOMAIN-CONTAINING PROTEIN"/>
    <property type="match status" value="1"/>
</dbReference>
<comment type="caution">
    <text evidence="3">The sequence shown here is derived from an EMBL/GenBank/DDBJ whole genome shotgun (WGS) entry which is preliminary data.</text>
</comment>
<evidence type="ECO:0000313" key="4">
    <source>
        <dbReference type="Proteomes" id="UP001160148"/>
    </source>
</evidence>
<dbReference type="PROSITE" id="PS51257">
    <property type="entry name" value="PROKAR_LIPOPROTEIN"/>
    <property type="match status" value="1"/>
</dbReference>
<protein>
    <recommendedName>
        <fullName evidence="2">TTF-type domain-containing protein</fullName>
    </recommendedName>
</protein>
<gene>
    <name evidence="3" type="ORF">MEUPH1_LOCUS9594</name>
</gene>
<evidence type="ECO:0000259" key="2">
    <source>
        <dbReference type="SMART" id="SM00597"/>
    </source>
</evidence>
<dbReference type="AlphaFoldDB" id="A0AAV0WC39"/>
<dbReference type="GO" id="GO:0046983">
    <property type="term" value="F:protein dimerization activity"/>
    <property type="evidence" value="ECO:0007669"/>
    <property type="project" value="InterPro"/>
</dbReference>
<dbReference type="InterPro" id="IPR052958">
    <property type="entry name" value="IFN-induced_PKR_regulator"/>
</dbReference>
<dbReference type="InterPro" id="IPR006580">
    <property type="entry name" value="Znf_TTF"/>
</dbReference>
<proteinExistence type="predicted"/>